<comment type="pathway">
    <text evidence="1 7">Pyrimidine metabolism; UMP biosynthesis via de novo pathway; (S)-dihydroorotate from bicarbonate: step 2/3.</text>
</comment>
<evidence type="ECO:0000259" key="9">
    <source>
        <dbReference type="Pfam" id="PF02729"/>
    </source>
</evidence>
<keyword evidence="4 7" id="KW-0665">Pyrimidine biosynthesis</keyword>
<feature type="binding site" evidence="7">
    <location>
        <position position="126"/>
    </location>
    <ligand>
        <name>carbamoyl phosphate</name>
        <dbReference type="ChEBI" id="CHEBI:58228"/>
    </ligand>
</feature>
<evidence type="ECO:0000259" key="8">
    <source>
        <dbReference type="Pfam" id="PF00185"/>
    </source>
</evidence>
<dbReference type="UniPathway" id="UPA00070">
    <property type="reaction ID" value="UER00116"/>
</dbReference>
<feature type="binding site" evidence="7">
    <location>
        <position position="49"/>
    </location>
    <ligand>
        <name>carbamoyl phosphate</name>
        <dbReference type="ChEBI" id="CHEBI:58228"/>
    </ligand>
</feature>
<dbReference type="PRINTS" id="PR00100">
    <property type="entry name" value="AOTCASE"/>
</dbReference>
<comment type="catalytic activity">
    <reaction evidence="6 7">
        <text>carbamoyl phosphate + L-aspartate = N-carbamoyl-L-aspartate + phosphate + H(+)</text>
        <dbReference type="Rhea" id="RHEA:20013"/>
        <dbReference type="ChEBI" id="CHEBI:15378"/>
        <dbReference type="ChEBI" id="CHEBI:29991"/>
        <dbReference type="ChEBI" id="CHEBI:32814"/>
        <dbReference type="ChEBI" id="CHEBI:43474"/>
        <dbReference type="ChEBI" id="CHEBI:58228"/>
        <dbReference type="EC" id="2.1.3.2"/>
    </reaction>
</comment>
<keyword evidence="3 7" id="KW-0808">Transferase</keyword>
<comment type="subunit">
    <text evidence="7">Heterododecamer (2C3:3R2) of six catalytic PyrB chains organized as two trimers (C3), and six regulatory PyrI chains organized as three dimers (R2).</text>
</comment>
<comment type="function">
    <text evidence="5 7">Catalyzes the condensation of carbamoyl phosphate and aspartate to form carbamoyl aspartate and inorganic phosphate, the committed step in the de novo pyrimidine nucleotide biosynthesis pathway.</text>
</comment>
<dbReference type="GO" id="GO:0006520">
    <property type="term" value="P:amino acid metabolic process"/>
    <property type="evidence" value="ECO:0007669"/>
    <property type="project" value="InterPro"/>
</dbReference>
<dbReference type="InterPro" id="IPR006132">
    <property type="entry name" value="Asp/Orn_carbamoyltranf_P-bd"/>
</dbReference>
<feature type="domain" description="Aspartate/ornithine carbamoyltransferase carbamoyl-P binding" evidence="9">
    <location>
        <begin position="2"/>
        <end position="139"/>
    </location>
</feature>
<evidence type="ECO:0000256" key="3">
    <source>
        <dbReference type="ARBA" id="ARBA00022679"/>
    </source>
</evidence>
<comment type="similarity">
    <text evidence="2 7">Belongs to the aspartate/ornithine carbamoyltransferase superfamily. ATCase family.</text>
</comment>
<evidence type="ECO:0000256" key="6">
    <source>
        <dbReference type="ARBA" id="ARBA00048859"/>
    </source>
</evidence>
<feature type="binding site" evidence="7">
    <location>
        <position position="249"/>
    </location>
    <ligand>
        <name>carbamoyl phosphate</name>
        <dbReference type="ChEBI" id="CHEBI:58228"/>
    </ligand>
</feature>
<evidence type="ECO:0000313" key="11">
    <source>
        <dbReference type="Proteomes" id="UP000199444"/>
    </source>
</evidence>
<dbReference type="STRING" id="553311.SAMN05216231_2207"/>
<dbReference type="GO" id="GO:0016597">
    <property type="term" value="F:amino acid binding"/>
    <property type="evidence" value="ECO:0007669"/>
    <property type="project" value="InterPro"/>
</dbReference>
<dbReference type="PROSITE" id="PS00097">
    <property type="entry name" value="CARBAMOYLTRANSFERASE"/>
    <property type="match status" value="1"/>
</dbReference>
<feature type="binding site" evidence="7">
    <location>
        <position position="159"/>
    </location>
    <ligand>
        <name>L-aspartate</name>
        <dbReference type="ChEBI" id="CHEBI:29991"/>
    </ligand>
</feature>
<feature type="binding site" evidence="7">
    <location>
        <position position="129"/>
    </location>
    <ligand>
        <name>carbamoyl phosphate</name>
        <dbReference type="ChEBI" id="CHEBI:58228"/>
    </ligand>
</feature>
<evidence type="ECO:0000256" key="7">
    <source>
        <dbReference type="HAMAP-Rule" id="MF_00001"/>
    </source>
</evidence>
<protein>
    <recommendedName>
        <fullName evidence="7">Aspartate carbamoyltransferase</fullName>
        <ecNumber evidence="7">2.1.3.2</ecNumber>
    </recommendedName>
    <alternativeName>
        <fullName evidence="7">Aspartate transcarbamylase</fullName>
        <shortName evidence="7">ATCase</shortName>
    </alternativeName>
</protein>
<evidence type="ECO:0000256" key="2">
    <source>
        <dbReference type="ARBA" id="ARBA00008896"/>
    </source>
</evidence>
<dbReference type="GO" id="GO:0006207">
    <property type="term" value="P:'de novo' pyrimidine nucleobase biosynthetic process"/>
    <property type="evidence" value="ECO:0007669"/>
    <property type="project" value="InterPro"/>
</dbReference>
<feature type="binding site" evidence="7">
    <location>
        <position position="48"/>
    </location>
    <ligand>
        <name>carbamoyl phosphate</name>
        <dbReference type="ChEBI" id="CHEBI:58228"/>
    </ligand>
</feature>
<gene>
    <name evidence="7" type="primary">pyrB</name>
    <name evidence="10" type="ORF">SAMN05216231_2207</name>
</gene>
<dbReference type="GO" id="GO:0005829">
    <property type="term" value="C:cytosol"/>
    <property type="evidence" value="ECO:0007669"/>
    <property type="project" value="TreeGrafter"/>
</dbReference>
<dbReference type="NCBIfam" id="TIGR00670">
    <property type="entry name" value="asp_carb_tr"/>
    <property type="match status" value="1"/>
</dbReference>
<dbReference type="InterPro" id="IPR002082">
    <property type="entry name" value="Asp_carbamoyltransf"/>
</dbReference>
<dbReference type="GO" id="GO:0044205">
    <property type="term" value="P:'de novo' UMP biosynthetic process"/>
    <property type="evidence" value="ECO:0007669"/>
    <property type="project" value="UniProtKB-UniRule"/>
</dbReference>
<evidence type="ECO:0000313" key="10">
    <source>
        <dbReference type="EMBL" id="SDQ62430.1"/>
    </source>
</evidence>
<dbReference type="FunFam" id="3.40.50.1370:FF:000011">
    <property type="entry name" value="Aspartate carbamoyltransferase"/>
    <property type="match status" value="1"/>
</dbReference>
<dbReference type="GO" id="GO:0004070">
    <property type="term" value="F:aspartate carbamoyltransferase activity"/>
    <property type="evidence" value="ECO:0007669"/>
    <property type="project" value="UniProtKB-UniRule"/>
</dbReference>
<dbReference type="PANTHER" id="PTHR45753:SF6">
    <property type="entry name" value="ASPARTATE CARBAMOYLTRANSFERASE"/>
    <property type="match status" value="1"/>
</dbReference>
<dbReference type="EMBL" id="FNKD01000002">
    <property type="protein sequence ID" value="SDQ62430.1"/>
    <property type="molecule type" value="Genomic_DNA"/>
</dbReference>
<dbReference type="Pfam" id="PF02729">
    <property type="entry name" value="OTCace_N"/>
    <property type="match status" value="1"/>
</dbReference>
<dbReference type="PRINTS" id="PR00101">
    <property type="entry name" value="ATCASE"/>
</dbReference>
<dbReference type="NCBIfam" id="NF002032">
    <property type="entry name" value="PRK00856.1"/>
    <property type="match status" value="1"/>
</dbReference>
<dbReference type="Proteomes" id="UP000199444">
    <property type="component" value="Unassembled WGS sequence"/>
</dbReference>
<organism evidence="10 11">
    <name type="scientific">Virgibacillus salinus</name>
    <dbReference type="NCBI Taxonomy" id="553311"/>
    <lineage>
        <taxon>Bacteria</taxon>
        <taxon>Bacillati</taxon>
        <taxon>Bacillota</taxon>
        <taxon>Bacilli</taxon>
        <taxon>Bacillales</taxon>
        <taxon>Bacillaceae</taxon>
        <taxon>Virgibacillus</taxon>
    </lineage>
</organism>
<dbReference type="Gene3D" id="3.40.50.1370">
    <property type="entry name" value="Aspartate/ornithine carbamoyltransferase"/>
    <property type="match status" value="2"/>
</dbReference>
<dbReference type="InterPro" id="IPR006131">
    <property type="entry name" value="Asp_carbamoyltransf_Asp/Orn-bd"/>
</dbReference>
<dbReference type="PANTHER" id="PTHR45753">
    <property type="entry name" value="ORNITHINE CARBAMOYLTRANSFERASE, MITOCHONDRIAL"/>
    <property type="match status" value="1"/>
</dbReference>
<dbReference type="EC" id="2.1.3.2" evidence="7"/>
<reference evidence="10 11" key="1">
    <citation type="submission" date="2016-10" db="EMBL/GenBank/DDBJ databases">
        <authorList>
            <person name="de Groot N.N."/>
        </authorList>
    </citation>
    <scope>NUCLEOTIDE SEQUENCE [LARGE SCALE GENOMIC DNA]</scope>
    <source>
        <strain evidence="10 11">CGMCC 1.10449</strain>
    </source>
</reference>
<evidence type="ECO:0000256" key="4">
    <source>
        <dbReference type="ARBA" id="ARBA00022975"/>
    </source>
</evidence>
<dbReference type="InterPro" id="IPR036901">
    <property type="entry name" value="Asp/Orn_carbamoylTrfase_sf"/>
</dbReference>
<dbReference type="Pfam" id="PF00185">
    <property type="entry name" value="OTCace"/>
    <property type="match status" value="1"/>
</dbReference>
<evidence type="ECO:0000256" key="5">
    <source>
        <dbReference type="ARBA" id="ARBA00043884"/>
    </source>
</evidence>
<feature type="binding site" evidence="7">
    <location>
        <position position="209"/>
    </location>
    <ligand>
        <name>L-aspartate</name>
        <dbReference type="ChEBI" id="CHEBI:29991"/>
    </ligand>
</feature>
<dbReference type="RefSeq" id="WP_092493018.1">
    <property type="nucleotide sequence ID" value="NZ_FNKD01000002.1"/>
</dbReference>
<dbReference type="AlphaFoldDB" id="A0A1H1CE68"/>
<sequence>MRHFVSTRNLSSKYIFLILNKAEELRLQQEKLPEQIFVANLFFEPSTRTKMSFSVAQRKLGMETLDFQMETSSVTKGETLYDTAKTCEAIGANLLVIRHQEDNWYDELTPNLSLPVINAGAGRGEHPTQCMLDLLTIYQEFGTFTNLNVVIVGDIKHSRVARSNAYALTTLGANVYFAAAPGFKDDTMNFPYISIDEAVEKCDIMMLLRIQHERHTAKQYDSTSYLVQFGLTKERESRMKDHAIILHPAPVNRGVEIDTELVECQRSRIFKQMENGVYTRMAIMIILLKEWGYHNETNPNKCKKIN</sequence>
<feature type="domain" description="Aspartate/ornithine carbamoyltransferase Asp/Orn-binding" evidence="8">
    <location>
        <begin position="146"/>
        <end position="286"/>
    </location>
</feature>
<keyword evidence="11" id="KW-1185">Reference proteome</keyword>
<feature type="binding site" evidence="7">
    <location>
        <position position="98"/>
    </location>
    <ligand>
        <name>carbamoyl phosphate</name>
        <dbReference type="ChEBI" id="CHEBI:58228"/>
    </ligand>
</feature>
<accession>A0A1H1CE68</accession>
<dbReference type="HAMAP" id="MF_00001">
    <property type="entry name" value="Asp_carb_tr"/>
    <property type="match status" value="1"/>
</dbReference>
<feature type="binding site" evidence="7">
    <location>
        <position position="76"/>
    </location>
    <ligand>
        <name>L-aspartate</name>
        <dbReference type="ChEBI" id="CHEBI:29991"/>
    </ligand>
</feature>
<name>A0A1H1CE68_9BACI</name>
<feature type="binding site" evidence="7">
    <location>
        <position position="250"/>
    </location>
    <ligand>
        <name>carbamoyl phosphate</name>
        <dbReference type="ChEBI" id="CHEBI:58228"/>
    </ligand>
</feature>
<dbReference type="SUPFAM" id="SSF53671">
    <property type="entry name" value="Aspartate/ornithine carbamoyltransferase"/>
    <property type="match status" value="1"/>
</dbReference>
<proteinExistence type="inferred from homology"/>
<dbReference type="InterPro" id="IPR006130">
    <property type="entry name" value="Asp/Orn_carbamoylTrfase"/>
</dbReference>
<evidence type="ECO:0000256" key="1">
    <source>
        <dbReference type="ARBA" id="ARBA00004852"/>
    </source>
</evidence>